<gene>
    <name evidence="2" type="ORF">BOTBODRAFT_28796</name>
</gene>
<dbReference type="Proteomes" id="UP000027195">
    <property type="component" value="Unassembled WGS sequence"/>
</dbReference>
<evidence type="ECO:0000259" key="1">
    <source>
        <dbReference type="PROSITE" id="PS51725"/>
    </source>
</evidence>
<dbReference type="Pfam" id="PF03992">
    <property type="entry name" value="ABM"/>
    <property type="match status" value="1"/>
</dbReference>
<dbReference type="SUPFAM" id="SSF54909">
    <property type="entry name" value="Dimeric alpha+beta barrel"/>
    <property type="match status" value="1"/>
</dbReference>
<dbReference type="HOGENOM" id="CLU_131496_10_1_1"/>
<reference evidence="3" key="1">
    <citation type="journal article" date="2014" name="Proc. Natl. Acad. Sci. U.S.A.">
        <title>Extensive sampling of basidiomycete genomes demonstrates inadequacy of the white-rot/brown-rot paradigm for wood decay fungi.</title>
        <authorList>
            <person name="Riley R."/>
            <person name="Salamov A.A."/>
            <person name="Brown D.W."/>
            <person name="Nagy L.G."/>
            <person name="Floudas D."/>
            <person name="Held B.W."/>
            <person name="Levasseur A."/>
            <person name="Lombard V."/>
            <person name="Morin E."/>
            <person name="Otillar R."/>
            <person name="Lindquist E.A."/>
            <person name="Sun H."/>
            <person name="LaButti K.M."/>
            <person name="Schmutz J."/>
            <person name="Jabbour D."/>
            <person name="Luo H."/>
            <person name="Baker S.E."/>
            <person name="Pisabarro A.G."/>
            <person name="Walton J.D."/>
            <person name="Blanchette R.A."/>
            <person name="Henrissat B."/>
            <person name="Martin F."/>
            <person name="Cullen D."/>
            <person name="Hibbett D.S."/>
            <person name="Grigoriev I.V."/>
        </authorList>
    </citation>
    <scope>NUCLEOTIDE SEQUENCE [LARGE SCALE GENOMIC DNA]</scope>
    <source>
        <strain evidence="3">FD-172 SS1</strain>
    </source>
</reference>
<protein>
    <recommendedName>
        <fullName evidence="1">ABM domain-containing protein</fullName>
    </recommendedName>
</protein>
<dbReference type="EMBL" id="KL198021">
    <property type="protein sequence ID" value="KDQ18386.1"/>
    <property type="molecule type" value="Genomic_DNA"/>
</dbReference>
<accession>A0A067N3R2</accession>
<feature type="domain" description="ABM" evidence="1">
    <location>
        <begin position="12"/>
        <end position="99"/>
    </location>
</feature>
<dbReference type="PROSITE" id="PS51725">
    <property type="entry name" value="ABM"/>
    <property type="match status" value="1"/>
</dbReference>
<dbReference type="Gene3D" id="3.30.70.100">
    <property type="match status" value="1"/>
</dbReference>
<proteinExistence type="predicted"/>
<dbReference type="InParanoid" id="A0A067N3R2"/>
<evidence type="ECO:0000313" key="3">
    <source>
        <dbReference type="Proteomes" id="UP000027195"/>
    </source>
</evidence>
<dbReference type="AlphaFoldDB" id="A0A067N3R2"/>
<sequence length="104" mass="11936">MSDSFDHFKGEIILQATMKAKEGKVDHILNGLRKIKQHSDSSEEPGCLSFRICRSGNSILIFEKYVDQNAVIQHFNSKPFGEFDADARPFLEDFKLTYYEEDTA</sequence>
<dbReference type="STRING" id="930990.A0A067N3R2"/>
<evidence type="ECO:0000313" key="2">
    <source>
        <dbReference type="EMBL" id="KDQ18386.1"/>
    </source>
</evidence>
<name>A0A067N3R2_BOTB1</name>
<organism evidence="2 3">
    <name type="scientific">Botryobasidium botryosum (strain FD-172 SS1)</name>
    <dbReference type="NCBI Taxonomy" id="930990"/>
    <lineage>
        <taxon>Eukaryota</taxon>
        <taxon>Fungi</taxon>
        <taxon>Dikarya</taxon>
        <taxon>Basidiomycota</taxon>
        <taxon>Agaricomycotina</taxon>
        <taxon>Agaricomycetes</taxon>
        <taxon>Cantharellales</taxon>
        <taxon>Botryobasidiaceae</taxon>
        <taxon>Botryobasidium</taxon>
    </lineage>
</organism>
<dbReference type="OrthoDB" id="10011777at2759"/>
<keyword evidence="3" id="KW-1185">Reference proteome</keyword>
<dbReference type="InterPro" id="IPR011008">
    <property type="entry name" value="Dimeric_a/b-barrel"/>
</dbReference>
<dbReference type="InterPro" id="IPR007138">
    <property type="entry name" value="ABM_dom"/>
</dbReference>